<evidence type="ECO:0000256" key="2">
    <source>
        <dbReference type="SAM" id="MobiDB-lite"/>
    </source>
</evidence>
<evidence type="ECO:0000313" key="4">
    <source>
        <dbReference type="Proteomes" id="UP000005426"/>
    </source>
</evidence>
<feature type="region of interest" description="Disordered" evidence="2">
    <location>
        <begin position="1"/>
        <end position="30"/>
    </location>
</feature>
<feature type="compositionally biased region" description="Low complexity" evidence="2">
    <location>
        <begin position="1"/>
        <end position="12"/>
    </location>
</feature>
<feature type="region of interest" description="Disordered" evidence="2">
    <location>
        <begin position="254"/>
        <end position="291"/>
    </location>
</feature>
<proteinExistence type="predicted"/>
<feature type="region of interest" description="Disordered" evidence="2">
    <location>
        <begin position="212"/>
        <end position="239"/>
    </location>
</feature>
<dbReference type="HOGENOM" id="CLU_018105_1_0_1"/>
<feature type="region of interest" description="Disordered" evidence="2">
    <location>
        <begin position="44"/>
        <end position="74"/>
    </location>
</feature>
<accession>G9NZX5</accession>
<dbReference type="EMBL" id="ABDG02000025">
    <property type="protein sequence ID" value="EHK44022.1"/>
    <property type="molecule type" value="Genomic_DNA"/>
</dbReference>
<dbReference type="Proteomes" id="UP000005426">
    <property type="component" value="Unassembled WGS sequence"/>
</dbReference>
<sequence length="741" mass="81228">MHENSNSSSSNSLVRGTSCESAASDWRQPNGAPRMYHHLVFTQPQPMTPWQPRPLASRNDTASTDIEGDSTRLDAIPDAELDRPVCRSCNAELVVNCVVIRSRPLRTALAPRERRRQKAEAHRDPHITLLPLESSFASWACCEGNTGSLTHWISSARRFSWLNLPLESTSLATQASTVAMASDSEMDVDAPRVNGTAAGTIEDLAFAAVHPSTPQETGPLSQTTLPSTEIPGSPIDPNQSFKTEVIDDRPAIAVIPSSMTPPPSTQVAASNGASRRAYSNSQQSALFSPPATILNTMRGRDIEPEFAPPAPHQLLEASADELRAMLQTCIAENQKLKMEAAHHKLQYNLLSLQADEDSKRAAVEHDMIRREVDALRMAEHSRQAKRELSSGSESLQNKYLQMKMWYESAVEENEALSRRVKLAKKVIQQKEEETMSLAEEREMLLNRIRENREHFHMLCSPGGIFHGALTPKHGITSTPQQHRGAARTLHREETDGREHGLSALLEAMSQSQTQENNNAANNNSAPSTPMVMARPASRLVRRHQRNAQSMSSLPTTPMHNLRGDHSGLLPSVNLVAQTEPRSRYSQRRFVPTTPPSQRQSRRRRRESTISMEDNEELARQALESVKAVQTLSSQPSGVVPAGGPISSQEDEEQVYDSQASRAAAKMLRQYPGAPSLDASEGPAEKSAAMHAKLFTGSKSAAGAEKRKLAAEGETQADSPQKKLKAGGAASDGRRVGLGIQY</sequence>
<keyword evidence="4" id="KW-1185">Reference proteome</keyword>
<dbReference type="eggNOG" id="ENOG502SZUB">
    <property type="taxonomic scope" value="Eukaryota"/>
</dbReference>
<feature type="region of interest" description="Disordered" evidence="2">
    <location>
        <begin position="698"/>
        <end position="741"/>
    </location>
</feature>
<dbReference type="STRING" id="452589.G9NZX5"/>
<comment type="caution">
    <text evidence="3">The sequence shown here is derived from an EMBL/GenBank/DDBJ whole genome shotgun (WGS) entry which is preliminary data.</text>
</comment>
<evidence type="ECO:0000313" key="3">
    <source>
        <dbReference type="EMBL" id="EHK44022.1"/>
    </source>
</evidence>
<feature type="compositionally biased region" description="Polar residues" evidence="2">
    <location>
        <begin position="265"/>
        <end position="286"/>
    </location>
</feature>
<name>G9NZX5_HYPAI</name>
<feature type="compositionally biased region" description="Low complexity" evidence="2">
    <location>
        <begin position="511"/>
        <end position="525"/>
    </location>
</feature>
<feature type="region of interest" description="Disordered" evidence="2">
    <location>
        <begin position="628"/>
        <end position="656"/>
    </location>
</feature>
<evidence type="ECO:0000256" key="1">
    <source>
        <dbReference type="SAM" id="Coils"/>
    </source>
</evidence>
<reference evidence="3 4" key="1">
    <citation type="journal article" date="2011" name="Genome Biol.">
        <title>Comparative genome sequence analysis underscores mycoparasitism as the ancestral life style of Trichoderma.</title>
        <authorList>
            <person name="Kubicek C.P."/>
            <person name="Herrera-Estrella A."/>
            <person name="Seidl-Seiboth V."/>
            <person name="Martinez D.A."/>
            <person name="Druzhinina I.S."/>
            <person name="Thon M."/>
            <person name="Zeilinger S."/>
            <person name="Casas-Flores S."/>
            <person name="Horwitz B.A."/>
            <person name="Mukherjee P.K."/>
            <person name="Mukherjee M."/>
            <person name="Kredics L."/>
            <person name="Alcaraz L.D."/>
            <person name="Aerts A."/>
            <person name="Antal Z."/>
            <person name="Atanasova L."/>
            <person name="Cervantes-Badillo M.G."/>
            <person name="Challacombe J."/>
            <person name="Chertkov O."/>
            <person name="McCluskey K."/>
            <person name="Coulpier F."/>
            <person name="Deshpande N."/>
            <person name="von Doehren H."/>
            <person name="Ebbole D.J."/>
            <person name="Esquivel-Naranjo E.U."/>
            <person name="Fekete E."/>
            <person name="Flipphi M."/>
            <person name="Glaser F."/>
            <person name="Gomez-Rodriguez E.Y."/>
            <person name="Gruber S."/>
            <person name="Han C."/>
            <person name="Henrissat B."/>
            <person name="Hermosa R."/>
            <person name="Hernandez-Onate M."/>
            <person name="Karaffa L."/>
            <person name="Kosti I."/>
            <person name="Le Crom S."/>
            <person name="Lindquist E."/>
            <person name="Lucas S."/>
            <person name="Luebeck M."/>
            <person name="Luebeck P.S."/>
            <person name="Margeot A."/>
            <person name="Metz B."/>
            <person name="Misra M."/>
            <person name="Nevalainen H."/>
            <person name="Omann M."/>
            <person name="Packer N."/>
            <person name="Perrone G."/>
            <person name="Uresti-Rivera E.E."/>
            <person name="Salamov A."/>
            <person name="Schmoll M."/>
            <person name="Seiboth B."/>
            <person name="Shapiro H."/>
            <person name="Sukno S."/>
            <person name="Tamayo-Ramos J.A."/>
            <person name="Tisch D."/>
            <person name="Wiest A."/>
            <person name="Wilkinson H.H."/>
            <person name="Zhang M."/>
            <person name="Coutinho P.M."/>
            <person name="Kenerley C.M."/>
            <person name="Monte E."/>
            <person name="Baker S.E."/>
            <person name="Grigoriev I.V."/>
        </authorList>
    </citation>
    <scope>NUCLEOTIDE SEQUENCE [LARGE SCALE GENOMIC DNA]</scope>
    <source>
        <strain evidence="4">ATCC 20476 / IMI 206040</strain>
    </source>
</reference>
<dbReference type="OrthoDB" id="5404651at2759"/>
<feature type="region of interest" description="Disordered" evidence="2">
    <location>
        <begin position="541"/>
        <end position="614"/>
    </location>
</feature>
<gene>
    <name evidence="3" type="ORF">TRIATDRAFT_131374</name>
</gene>
<feature type="compositionally biased region" description="Polar residues" evidence="2">
    <location>
        <begin position="212"/>
        <end position="227"/>
    </location>
</feature>
<dbReference type="GeneID" id="25775205"/>
<organism evidence="3 4">
    <name type="scientific">Hypocrea atroviridis (strain ATCC 20476 / IMI 206040)</name>
    <name type="common">Trichoderma atroviride</name>
    <dbReference type="NCBI Taxonomy" id="452589"/>
    <lineage>
        <taxon>Eukaryota</taxon>
        <taxon>Fungi</taxon>
        <taxon>Dikarya</taxon>
        <taxon>Ascomycota</taxon>
        <taxon>Pezizomycotina</taxon>
        <taxon>Sordariomycetes</taxon>
        <taxon>Hypocreomycetidae</taxon>
        <taxon>Hypocreales</taxon>
        <taxon>Hypocreaceae</taxon>
        <taxon>Trichoderma</taxon>
    </lineage>
</organism>
<keyword evidence="1" id="KW-0175">Coiled coil</keyword>
<evidence type="ECO:0008006" key="5">
    <source>
        <dbReference type="Google" id="ProtNLM"/>
    </source>
</evidence>
<feature type="region of interest" description="Disordered" evidence="2">
    <location>
        <begin position="511"/>
        <end position="530"/>
    </location>
</feature>
<protein>
    <recommendedName>
        <fullName evidence="5">FAD-dependent oxidoreductase-like enzyme</fullName>
    </recommendedName>
</protein>
<feature type="coiled-coil region" evidence="1">
    <location>
        <begin position="406"/>
        <end position="447"/>
    </location>
</feature>
<dbReference type="AlphaFoldDB" id="G9NZX5"/>
<feature type="compositionally biased region" description="Polar residues" evidence="2">
    <location>
        <begin position="546"/>
        <end position="558"/>
    </location>
</feature>
<dbReference type="KEGG" id="tatv:25775205"/>